<dbReference type="RefSeq" id="WP_142492758.1">
    <property type="nucleotide sequence ID" value="NZ_FXTO01000006.1"/>
</dbReference>
<reference evidence="1 2" key="1">
    <citation type="submission" date="2017-05" db="EMBL/GenBank/DDBJ databases">
        <authorList>
            <person name="Varghese N."/>
            <person name="Submissions S."/>
        </authorList>
    </citation>
    <scope>NUCLEOTIDE SEQUENCE [LARGE SCALE GENOMIC DNA]</scope>
    <source>
        <strain evidence="1 2">DSM 29506</strain>
    </source>
</reference>
<gene>
    <name evidence="1" type="ORF">SAMN06265173_106138</name>
</gene>
<keyword evidence="2" id="KW-1185">Reference proteome</keyword>
<name>A0A521CG71_9RHOB</name>
<evidence type="ECO:0000313" key="2">
    <source>
        <dbReference type="Proteomes" id="UP000316030"/>
    </source>
</evidence>
<organism evidence="1 2">
    <name type="scientific">Thalassovita litoralis</name>
    <dbReference type="NCBI Taxonomy" id="1010611"/>
    <lineage>
        <taxon>Bacteria</taxon>
        <taxon>Pseudomonadati</taxon>
        <taxon>Pseudomonadota</taxon>
        <taxon>Alphaproteobacteria</taxon>
        <taxon>Rhodobacterales</taxon>
        <taxon>Roseobacteraceae</taxon>
        <taxon>Thalassovita</taxon>
    </lineage>
</organism>
<sequence>MHLTCLHTAHVHCATFDGLRDRIAPETPLTHIVRKDWLARAQTGIDDALRAEITETIQGIDTPVICTCTTLGEIAEAAGAIRIDRPMMHRAAENTGDILLVFCLASTEAPSHTLLQQELDAADSPHTIAPLLLDRLWPLFEQGRPHAFARGIAAEIRTALSQRPGIRTVVLAQASMAGAASLLSDLPIPVLSSPVLALKEGLARL</sequence>
<proteinExistence type="predicted"/>
<dbReference type="OrthoDB" id="978447at2"/>
<evidence type="ECO:0008006" key="3">
    <source>
        <dbReference type="Google" id="ProtNLM"/>
    </source>
</evidence>
<dbReference type="AlphaFoldDB" id="A0A521CG71"/>
<protein>
    <recommendedName>
        <fullName evidence="3">Asp/Glu/Hydantoin racemase</fullName>
    </recommendedName>
</protein>
<accession>A0A521CG71</accession>
<dbReference type="EMBL" id="FXTO01000006">
    <property type="protein sequence ID" value="SMO58434.1"/>
    <property type="molecule type" value="Genomic_DNA"/>
</dbReference>
<dbReference type="Proteomes" id="UP000316030">
    <property type="component" value="Unassembled WGS sequence"/>
</dbReference>
<evidence type="ECO:0000313" key="1">
    <source>
        <dbReference type="EMBL" id="SMO58434.1"/>
    </source>
</evidence>